<dbReference type="PANTHER" id="PTHR34353">
    <property type="entry name" value="CRISPR-ASSOCIATED ENDONUCLEASE CAS1 1"/>
    <property type="match status" value="1"/>
</dbReference>
<keyword evidence="2 10" id="KW-0479">Metal-binding</keyword>
<evidence type="ECO:0000256" key="4">
    <source>
        <dbReference type="ARBA" id="ARBA00022801"/>
    </source>
</evidence>
<evidence type="ECO:0000256" key="5">
    <source>
        <dbReference type="ARBA" id="ARBA00022842"/>
    </source>
</evidence>
<keyword evidence="4 10" id="KW-0378">Hydrolase</keyword>
<keyword evidence="3 10" id="KW-0255">Endonuclease</keyword>
<dbReference type="Gene3D" id="3.100.10.20">
    <property type="entry name" value="CRISPR-associated endonuclease Cas1, N-terminal domain"/>
    <property type="match status" value="1"/>
</dbReference>
<evidence type="ECO:0000256" key="6">
    <source>
        <dbReference type="ARBA" id="ARBA00023118"/>
    </source>
</evidence>
<keyword evidence="1 10" id="KW-0540">Nuclease</keyword>
<dbReference type="InterPro" id="IPR042211">
    <property type="entry name" value="CRISPR-assoc_Cas1_N"/>
</dbReference>
<sequence>MGWRTVVITKPSKISIERDQFKYAPKDGEVITVPIDDISVIILEVHQVTITSALMSRLTESNIVLFTCDKTHTPNGVFISFHQHSRYAKVAHHQIAWTEPFKKRAWQKLVSSKVYNQAQTLAYMGKEKVKQLEKYSENVKSGDSTNIESTAARVYFVALFGKGFNRRNEDDWRNSALNYAYALIRGAISRSLAAHGFLPAFGLFHHSTLNSFNLSDDLIELYRAFVDVVVAEHFEEFIELADTRFLPNHKVELYQLFTMRTIIDAQTTTLLNSIEVCVTSLMNATLEKDVGLLKLPTLDNRDE</sequence>
<dbReference type="GO" id="GO:0004520">
    <property type="term" value="F:DNA endonuclease activity"/>
    <property type="evidence" value="ECO:0007669"/>
    <property type="project" value="InterPro"/>
</dbReference>
<dbReference type="AlphaFoldDB" id="A0A6S6U351"/>
<dbReference type="NCBIfam" id="TIGR03639">
    <property type="entry name" value="cas1_NMENI"/>
    <property type="match status" value="1"/>
</dbReference>
<dbReference type="GO" id="GO:0043571">
    <property type="term" value="P:maintenance of CRISPR repeat elements"/>
    <property type="evidence" value="ECO:0007669"/>
    <property type="project" value="UniProtKB-UniRule"/>
</dbReference>
<keyword evidence="7 10" id="KW-0238">DNA-binding</keyword>
<feature type="binding site" evidence="10">
    <location>
        <position position="205"/>
    </location>
    <ligand>
        <name>Mn(2+)</name>
        <dbReference type="ChEBI" id="CHEBI:29035"/>
    </ligand>
</feature>
<proteinExistence type="inferred from homology"/>
<reference evidence="11" key="1">
    <citation type="submission" date="2020-01" db="EMBL/GenBank/DDBJ databases">
        <authorList>
            <person name="Meier V. D."/>
            <person name="Meier V D."/>
        </authorList>
    </citation>
    <scope>NUCLEOTIDE SEQUENCE</scope>
    <source>
        <strain evidence="11">HLG_WM_MAG_03</strain>
    </source>
</reference>
<dbReference type="Pfam" id="PF01867">
    <property type="entry name" value="Cas_Cas1"/>
    <property type="match status" value="1"/>
</dbReference>
<comment type="similarity">
    <text evidence="10">Belongs to the CRISPR-associated endonuclease Cas1 family.</text>
</comment>
<keyword evidence="8 10" id="KW-0464">Manganese</keyword>
<evidence type="ECO:0000256" key="10">
    <source>
        <dbReference type="HAMAP-Rule" id="MF_01470"/>
    </source>
</evidence>
<evidence type="ECO:0000256" key="1">
    <source>
        <dbReference type="ARBA" id="ARBA00022722"/>
    </source>
</evidence>
<dbReference type="NCBIfam" id="TIGR00287">
    <property type="entry name" value="cas1"/>
    <property type="match status" value="1"/>
</dbReference>
<evidence type="ECO:0000313" key="11">
    <source>
        <dbReference type="EMBL" id="CAA6827322.1"/>
    </source>
</evidence>
<keyword evidence="6 10" id="KW-0051">Antiviral defense</keyword>
<feature type="binding site" evidence="10">
    <location>
        <position position="148"/>
    </location>
    <ligand>
        <name>Mn(2+)</name>
        <dbReference type="ChEBI" id="CHEBI:29035"/>
    </ligand>
</feature>
<evidence type="ECO:0000256" key="9">
    <source>
        <dbReference type="ARBA" id="ARBA00038592"/>
    </source>
</evidence>
<dbReference type="EMBL" id="CACVAR010000419">
    <property type="protein sequence ID" value="CAA6827322.1"/>
    <property type="molecule type" value="Genomic_DNA"/>
</dbReference>
<name>A0A6S6U351_9BACT</name>
<gene>
    <name evidence="10" type="primary">cas1</name>
    <name evidence="11" type="ORF">HELGO_WM66630</name>
</gene>
<protein>
    <recommendedName>
        <fullName evidence="10">CRISPR-associated endonuclease Cas1</fullName>
        <ecNumber evidence="10">3.1.-.-</ecNumber>
    </recommendedName>
</protein>
<evidence type="ECO:0000256" key="8">
    <source>
        <dbReference type="ARBA" id="ARBA00023211"/>
    </source>
</evidence>
<comment type="subunit">
    <text evidence="9 10">Homodimer, forms a heterotetramer with a Cas2 homodimer.</text>
</comment>
<dbReference type="InterPro" id="IPR019855">
    <property type="entry name" value="CRISPR-assoc_Cas1_NMENI"/>
</dbReference>
<evidence type="ECO:0000256" key="2">
    <source>
        <dbReference type="ARBA" id="ARBA00022723"/>
    </source>
</evidence>
<dbReference type="EC" id="3.1.-.-" evidence="10"/>
<comment type="cofactor">
    <cofactor evidence="10">
        <name>Mg(2+)</name>
        <dbReference type="ChEBI" id="CHEBI:18420"/>
    </cofactor>
    <cofactor evidence="10">
        <name>Mn(2+)</name>
        <dbReference type="ChEBI" id="CHEBI:29035"/>
    </cofactor>
</comment>
<dbReference type="InterPro" id="IPR050646">
    <property type="entry name" value="Cas1"/>
</dbReference>
<dbReference type="InterPro" id="IPR002729">
    <property type="entry name" value="CRISPR-assoc_Cas1"/>
</dbReference>
<organism evidence="11">
    <name type="scientific">uncultured Sulfurovum sp</name>
    <dbReference type="NCBI Taxonomy" id="269237"/>
    <lineage>
        <taxon>Bacteria</taxon>
        <taxon>Pseudomonadati</taxon>
        <taxon>Campylobacterota</taxon>
        <taxon>Epsilonproteobacteria</taxon>
        <taxon>Campylobacterales</taxon>
        <taxon>Sulfurovaceae</taxon>
        <taxon>Sulfurovum</taxon>
        <taxon>environmental samples</taxon>
    </lineage>
</organism>
<dbReference type="PANTHER" id="PTHR34353:SF2">
    <property type="entry name" value="CRISPR-ASSOCIATED ENDONUCLEASE CAS1 1"/>
    <property type="match status" value="1"/>
</dbReference>
<dbReference type="Gene3D" id="1.20.120.920">
    <property type="entry name" value="CRISPR-associated endonuclease Cas1, C-terminal domain"/>
    <property type="match status" value="1"/>
</dbReference>
<dbReference type="GO" id="GO:0016787">
    <property type="term" value="F:hydrolase activity"/>
    <property type="evidence" value="ECO:0007669"/>
    <property type="project" value="UniProtKB-KW"/>
</dbReference>
<dbReference type="HAMAP" id="MF_01470">
    <property type="entry name" value="Cas1"/>
    <property type="match status" value="1"/>
</dbReference>
<feature type="binding site" evidence="10">
    <location>
        <position position="220"/>
    </location>
    <ligand>
        <name>Mn(2+)</name>
        <dbReference type="ChEBI" id="CHEBI:29035"/>
    </ligand>
</feature>
<accession>A0A6S6U351</accession>
<dbReference type="InterPro" id="IPR042206">
    <property type="entry name" value="CRISPR-assoc_Cas1_C"/>
</dbReference>
<dbReference type="GO" id="GO:0051607">
    <property type="term" value="P:defense response to virus"/>
    <property type="evidence" value="ECO:0007669"/>
    <property type="project" value="UniProtKB-UniRule"/>
</dbReference>
<comment type="function">
    <text evidence="10">CRISPR (clustered regularly interspaced short palindromic repeat), is an adaptive immune system that provides protection against mobile genetic elements (viruses, transposable elements and conjugative plasmids). CRISPR clusters contain spacers, sequences complementary to antecedent mobile elements, and target invading nucleic acids. CRISPR clusters are transcribed and processed into CRISPR RNA (crRNA). Acts as a dsDNA endonuclease. Involved in the integration of spacer DNA into the CRISPR cassette.</text>
</comment>
<dbReference type="GO" id="GO:0046872">
    <property type="term" value="F:metal ion binding"/>
    <property type="evidence" value="ECO:0007669"/>
    <property type="project" value="UniProtKB-UniRule"/>
</dbReference>
<keyword evidence="5 10" id="KW-0460">Magnesium</keyword>
<dbReference type="GO" id="GO:0003677">
    <property type="term" value="F:DNA binding"/>
    <property type="evidence" value="ECO:0007669"/>
    <property type="project" value="UniProtKB-KW"/>
</dbReference>
<evidence type="ECO:0000256" key="3">
    <source>
        <dbReference type="ARBA" id="ARBA00022759"/>
    </source>
</evidence>
<evidence type="ECO:0000256" key="7">
    <source>
        <dbReference type="ARBA" id="ARBA00023125"/>
    </source>
</evidence>